<keyword evidence="1" id="KW-0472">Membrane</keyword>
<keyword evidence="3" id="KW-1185">Reference proteome</keyword>
<reference evidence="3" key="1">
    <citation type="submission" date="2019-09" db="EMBL/GenBank/DDBJ databases">
        <title>Antimicrobial potential of Antarctic Bacteria.</title>
        <authorList>
            <person name="Benaud N."/>
            <person name="Edwards R.J."/>
            <person name="Ferrari B.C."/>
        </authorList>
    </citation>
    <scope>NUCLEOTIDE SEQUENCE [LARGE SCALE GENOMIC DNA]</scope>
    <source>
        <strain evidence="3">SPB151</strain>
    </source>
</reference>
<proteinExistence type="predicted"/>
<dbReference type="Proteomes" id="UP000515563">
    <property type="component" value="Chromosome"/>
</dbReference>
<dbReference type="KEGG" id="kqi:F1D05_04525"/>
<feature type="transmembrane region" description="Helical" evidence="1">
    <location>
        <begin position="151"/>
        <end position="177"/>
    </location>
</feature>
<reference evidence="2 3" key="2">
    <citation type="journal article" date="2020" name="Microbiol. Resour. Announc.">
        <title>Antarctic desert soil bacteria exhibit high novel natural product potential, evaluated through long-read genome sequencing and comparative genomics.</title>
        <authorList>
            <person name="Benaud N."/>
            <person name="Edwards R.J."/>
            <person name="Amos T.G."/>
            <person name="D'Agostino P.M."/>
            <person name="Gutierrez-Chavez C."/>
            <person name="Montgomery K."/>
            <person name="Nicetic I."/>
            <person name="Ferrari B.C."/>
        </authorList>
    </citation>
    <scope>NUCLEOTIDE SEQUENCE [LARGE SCALE GENOMIC DNA]</scope>
    <source>
        <strain evidence="2 3">SPB151</strain>
    </source>
</reference>
<dbReference type="EMBL" id="CP043661">
    <property type="protein sequence ID" value="QNE17315.1"/>
    <property type="molecule type" value="Genomic_DNA"/>
</dbReference>
<accession>A0A7G6WTK0</accession>
<protein>
    <submittedName>
        <fullName evidence="2">Uncharacterized protein</fullName>
    </submittedName>
</protein>
<evidence type="ECO:0000313" key="2">
    <source>
        <dbReference type="EMBL" id="QNE17315.1"/>
    </source>
</evidence>
<evidence type="ECO:0000313" key="3">
    <source>
        <dbReference type="Proteomes" id="UP000515563"/>
    </source>
</evidence>
<dbReference type="AlphaFoldDB" id="A0A7G6WTK0"/>
<keyword evidence="1" id="KW-1133">Transmembrane helix</keyword>
<organism evidence="2 3">
    <name type="scientific">Kribbella qitaiheensis</name>
    <dbReference type="NCBI Taxonomy" id="1544730"/>
    <lineage>
        <taxon>Bacteria</taxon>
        <taxon>Bacillati</taxon>
        <taxon>Actinomycetota</taxon>
        <taxon>Actinomycetes</taxon>
        <taxon>Propionibacteriales</taxon>
        <taxon>Kribbellaceae</taxon>
        <taxon>Kribbella</taxon>
    </lineage>
</organism>
<name>A0A7G6WTK0_9ACTN</name>
<feature type="transmembrane region" description="Helical" evidence="1">
    <location>
        <begin position="23"/>
        <end position="43"/>
    </location>
</feature>
<feature type="transmembrane region" description="Helical" evidence="1">
    <location>
        <begin position="128"/>
        <end position="145"/>
    </location>
</feature>
<sequence length="191" mass="20372">MAARPAMEDHQLVHTSSLTGSRWLLPLAAGLPAAVIVALFVGFSTPAPWTAALICGVIAGALLAGLRDHQAQAQRELIRNAVGDLPIDLVVSALRAMRKGAVPADPEIREAALNIAEYQLTLTPSRSVAMSVFPLTGAVLAIVSASTAPDWVLLVFALPTLLALACTGVLLWQAYYLPRHLRERIRRLTSL</sequence>
<gene>
    <name evidence="2" type="ORF">F1D05_04525</name>
</gene>
<evidence type="ECO:0000256" key="1">
    <source>
        <dbReference type="SAM" id="Phobius"/>
    </source>
</evidence>
<feature type="transmembrane region" description="Helical" evidence="1">
    <location>
        <begin position="49"/>
        <end position="66"/>
    </location>
</feature>
<keyword evidence="1" id="KW-0812">Transmembrane</keyword>